<dbReference type="Pfam" id="PF09130">
    <property type="entry name" value="DUF1932"/>
    <property type="match status" value="1"/>
</dbReference>
<dbReference type="RefSeq" id="WP_150926777.1">
    <property type="nucleotide sequence ID" value="NZ_CP044232.1"/>
</dbReference>
<dbReference type="InterPro" id="IPR006115">
    <property type="entry name" value="6PGDH_NADP-bd"/>
</dbReference>
<dbReference type="InterPro" id="IPR015814">
    <property type="entry name" value="Pgluconate_DH_NAD-bd_C"/>
</dbReference>
<feature type="domain" description="Phosphogluconate dehydrogenase NAD-binding putative C-terminal" evidence="2">
    <location>
        <begin position="181"/>
        <end position="251"/>
    </location>
</feature>
<dbReference type="Gene3D" id="1.10.1040.10">
    <property type="entry name" value="N-(1-d-carboxylethyl)-l-norvaline Dehydrogenase, domain 2"/>
    <property type="match status" value="1"/>
</dbReference>
<evidence type="ECO:0000259" key="1">
    <source>
        <dbReference type="Pfam" id="PF03446"/>
    </source>
</evidence>
<evidence type="ECO:0000259" key="2">
    <source>
        <dbReference type="Pfam" id="PF09130"/>
    </source>
</evidence>
<dbReference type="SUPFAM" id="SSF48179">
    <property type="entry name" value="6-phosphogluconate dehydrogenase C-terminal domain-like"/>
    <property type="match status" value="1"/>
</dbReference>
<dbReference type="InterPro" id="IPR013328">
    <property type="entry name" value="6PGD_dom2"/>
</dbReference>
<dbReference type="InterPro" id="IPR036291">
    <property type="entry name" value="NAD(P)-bd_dom_sf"/>
</dbReference>
<evidence type="ECO:0000313" key="3">
    <source>
        <dbReference type="EMBL" id="QEW04551.1"/>
    </source>
</evidence>
<dbReference type="AlphaFoldDB" id="A0A5J6L800"/>
<dbReference type="Proteomes" id="UP000325516">
    <property type="component" value="Chromosome"/>
</dbReference>
<evidence type="ECO:0000313" key="4">
    <source>
        <dbReference type="Proteomes" id="UP000325516"/>
    </source>
</evidence>
<dbReference type="Gene3D" id="3.40.50.720">
    <property type="entry name" value="NAD(P)-binding Rossmann-like Domain"/>
    <property type="match status" value="1"/>
</dbReference>
<dbReference type="EMBL" id="CP044232">
    <property type="protein sequence ID" value="QEW04551.1"/>
    <property type="molecule type" value="Genomic_DNA"/>
</dbReference>
<gene>
    <name evidence="3" type="ORF">F6J85_16660</name>
</gene>
<name>A0A5J6L800_9MICO</name>
<protein>
    <submittedName>
        <fullName evidence="3">NAD(P)-dependent oxidoreductase</fullName>
    </submittedName>
</protein>
<keyword evidence="4" id="KW-1185">Reference proteome</keyword>
<feature type="domain" description="6-phosphogluconate dehydrogenase NADP-binding" evidence="1">
    <location>
        <begin position="3"/>
        <end position="132"/>
    </location>
</feature>
<organism evidence="3 4">
    <name type="scientific">Microbacterium lushaniae</name>
    <dbReference type="NCBI Taxonomy" id="2614639"/>
    <lineage>
        <taxon>Bacteria</taxon>
        <taxon>Bacillati</taxon>
        <taxon>Actinomycetota</taxon>
        <taxon>Actinomycetes</taxon>
        <taxon>Micrococcales</taxon>
        <taxon>Microbacteriaceae</taxon>
        <taxon>Microbacterium</taxon>
    </lineage>
</organism>
<dbReference type="KEGG" id="mlz:F6J85_16660"/>
<reference evidence="4" key="1">
    <citation type="submission" date="2019-09" db="EMBL/GenBank/DDBJ databases">
        <title>Mumia zhuanghuii sp. nov. isolated from the intestinal contents of plateau pika (Ochotona curzoniae) in the Qinghai-Tibet plateau of China.</title>
        <authorList>
            <person name="Tian Z."/>
        </authorList>
    </citation>
    <scope>NUCLEOTIDE SEQUENCE [LARGE SCALE GENOMIC DNA]</scope>
    <source>
        <strain evidence="4">L-031</strain>
    </source>
</reference>
<dbReference type="GO" id="GO:0050661">
    <property type="term" value="F:NADP binding"/>
    <property type="evidence" value="ECO:0007669"/>
    <property type="project" value="InterPro"/>
</dbReference>
<accession>A0A5J6L800</accession>
<dbReference type="Pfam" id="PF03446">
    <property type="entry name" value="NAD_binding_2"/>
    <property type="match status" value="1"/>
</dbReference>
<sequence length="255" mass="26873">MTKIAVIGLGEAGTLYARGLRASGAEVRGYDPHVRADDAVAQYDEPADAVTGADVVLSLVWARTAVAAAERVIPLLPRGAVYADLNTAAPEVKERVAAIGDAHGVAVADVAVLAPVPRAGERTALLASGAGASLFADFLRPLGAPVEVLDAPAGDAAKRKLLRSVFMKGLAALVIEGLEAARATGTEEWLREQMAREFGPGGAAKVDHLVTGTHRHIERREQEVRDALAILEAEGRHADITRATLAWYDRILAER</sequence>
<dbReference type="SUPFAM" id="SSF51735">
    <property type="entry name" value="NAD(P)-binding Rossmann-fold domains"/>
    <property type="match status" value="1"/>
</dbReference>
<dbReference type="InterPro" id="IPR008927">
    <property type="entry name" value="6-PGluconate_DH-like_C_sf"/>
</dbReference>
<proteinExistence type="predicted"/>